<keyword evidence="1" id="KW-0472">Membrane</keyword>
<keyword evidence="1" id="KW-1133">Transmembrane helix</keyword>
<dbReference type="Proteomes" id="UP000176974">
    <property type="component" value="Unassembled WGS sequence"/>
</dbReference>
<gene>
    <name evidence="2" type="ORF">A2815_00625</name>
</gene>
<organism evidence="2 3">
    <name type="scientific">Candidatus Portnoybacteria bacterium RIFCSPHIGHO2_01_FULL_40_12b</name>
    <dbReference type="NCBI Taxonomy" id="1801994"/>
    <lineage>
        <taxon>Bacteria</taxon>
        <taxon>Candidatus Portnoyibacteriota</taxon>
    </lineage>
</organism>
<accession>A0A1G2FBP0</accession>
<name>A0A1G2FBP0_9BACT</name>
<evidence type="ECO:0008006" key="4">
    <source>
        <dbReference type="Google" id="ProtNLM"/>
    </source>
</evidence>
<keyword evidence="1" id="KW-0812">Transmembrane</keyword>
<comment type="caution">
    <text evidence="2">The sequence shown here is derived from an EMBL/GenBank/DDBJ whole genome shotgun (WGS) entry which is preliminary data.</text>
</comment>
<dbReference type="EMBL" id="MHMY01000010">
    <property type="protein sequence ID" value="OGZ35496.1"/>
    <property type="molecule type" value="Genomic_DNA"/>
</dbReference>
<sequence>MEQIINLKEKNKITEAPKAEITKRSKPAKKTKDVLEWMAPEFQYYPKNQSWFTVGALITLGLIIWAAFSKNFLLILMIILGYFSIVVFALKKPRKIRLAVTPKGIMIDESLYAYDNLKSFWIFYDPPEISELSLRSKKTVMPFIKIPLGNENPIEVRKILLKYLPERKQEESVIDNLARGLRF</sequence>
<evidence type="ECO:0000256" key="1">
    <source>
        <dbReference type="SAM" id="Phobius"/>
    </source>
</evidence>
<reference evidence="2 3" key="1">
    <citation type="journal article" date="2016" name="Nat. Commun.">
        <title>Thousands of microbial genomes shed light on interconnected biogeochemical processes in an aquifer system.</title>
        <authorList>
            <person name="Anantharaman K."/>
            <person name="Brown C.T."/>
            <person name="Hug L.A."/>
            <person name="Sharon I."/>
            <person name="Castelle C.J."/>
            <person name="Probst A.J."/>
            <person name="Thomas B.C."/>
            <person name="Singh A."/>
            <person name="Wilkins M.J."/>
            <person name="Karaoz U."/>
            <person name="Brodie E.L."/>
            <person name="Williams K.H."/>
            <person name="Hubbard S.S."/>
            <person name="Banfield J.F."/>
        </authorList>
    </citation>
    <scope>NUCLEOTIDE SEQUENCE [LARGE SCALE GENOMIC DNA]</scope>
</reference>
<evidence type="ECO:0000313" key="3">
    <source>
        <dbReference type="Proteomes" id="UP000176974"/>
    </source>
</evidence>
<feature type="transmembrane region" description="Helical" evidence="1">
    <location>
        <begin position="51"/>
        <end position="68"/>
    </location>
</feature>
<protein>
    <recommendedName>
        <fullName evidence="4">DUF5673 domain-containing protein</fullName>
    </recommendedName>
</protein>
<dbReference type="AlphaFoldDB" id="A0A1G2FBP0"/>
<proteinExistence type="predicted"/>
<evidence type="ECO:0000313" key="2">
    <source>
        <dbReference type="EMBL" id="OGZ35496.1"/>
    </source>
</evidence>
<feature type="transmembrane region" description="Helical" evidence="1">
    <location>
        <begin position="74"/>
        <end position="90"/>
    </location>
</feature>